<dbReference type="AlphaFoldDB" id="A0A8H9G196"/>
<name>A0A8H9G196_9SPHI</name>
<proteinExistence type="predicted"/>
<reference evidence="2" key="2">
    <citation type="submission" date="2020-09" db="EMBL/GenBank/DDBJ databases">
        <authorList>
            <person name="Sun Q."/>
            <person name="Zhou Y."/>
        </authorList>
    </citation>
    <scope>NUCLEOTIDE SEQUENCE</scope>
    <source>
        <strain evidence="2">CGMCC 1.15966</strain>
    </source>
</reference>
<protein>
    <recommendedName>
        <fullName evidence="1">Glycoamylase-like domain-containing protein</fullName>
    </recommendedName>
</protein>
<comment type="caution">
    <text evidence="2">The sequence shown here is derived from an EMBL/GenBank/DDBJ whole genome shotgun (WGS) entry which is preliminary data.</text>
</comment>
<evidence type="ECO:0000313" key="2">
    <source>
        <dbReference type="EMBL" id="GGE31663.1"/>
    </source>
</evidence>
<keyword evidence="3" id="KW-1185">Reference proteome</keyword>
<gene>
    <name evidence="2" type="ORF">GCM10011516_31740</name>
</gene>
<dbReference type="Pfam" id="PF10091">
    <property type="entry name" value="Glycoamylase"/>
    <property type="match status" value="1"/>
</dbReference>
<sequence>MVQIVKSESYPEVIFDNSLVKGSYARSIVNYSGDSWVENVQKNLLVSDSLFFTPGNALSLKYISSETGDWDVLIRYSRQKFHYRVSLDDNLSLKLFVGTEGTKPENLPSISIQQGLNQSISIPLGDYIEDYNNSSWMSVKIPLREFAGLNIDQNITGIILRQHHSSAVTNQLFLDQMEFLPSKYSEAPLTSNAVLSKASAYGKHIDLQWQVPLTPSIRYVKIYRSEDNKEFKAVAIRPTYMLRGLDYVPVLAKKYYYKIAWVDYNYRESPFSEVLEVEPKQLNESELMDLIQLASVNYFVENYDINSGMYMPYRMKDKALVSVRETGGAMLSMLVGVEKGFVSKSLFLSRVKRIVGFLAKAQNNKGFFPAYFDGRKGLPVYLDDQPRYDIQATSSLMEALLVIRQYLNNDAAEENKLRGDITQLWERLDWRGVTLPSDPLVLKSSINMVDEYFSFDPLVGINNGLNAYMLAIASTKSSLAPEAFANALKYKFEKPQVRGNLRRLGNSEESQATDSVVTAVSEEKKIVSAAGQDTVYKVLATHDTLMYGINLPFGNYTSSLLDMYRPFNTINPNLSKVGDYDLKGVLQKYTQVAKRRDNEIGVGTSNSDIWGFYQYRDSVGTFRINPAIAISSMFLDEARSKRSLHALYNQFGEFLFTEYGFRAWMDLRTDDVSDEYIASNQANLSILLENARTGLIWELYQAIPEIQSAEQRIFKK</sequence>
<dbReference type="EMBL" id="BMKM01000012">
    <property type="protein sequence ID" value="GGE31663.1"/>
    <property type="molecule type" value="Genomic_DNA"/>
</dbReference>
<dbReference type="Proteomes" id="UP000614460">
    <property type="component" value="Unassembled WGS sequence"/>
</dbReference>
<evidence type="ECO:0000259" key="1">
    <source>
        <dbReference type="Pfam" id="PF10091"/>
    </source>
</evidence>
<evidence type="ECO:0000313" key="3">
    <source>
        <dbReference type="Proteomes" id="UP000614460"/>
    </source>
</evidence>
<accession>A0A8H9G196</accession>
<organism evidence="2 3">
    <name type="scientific">Sphingobacterium cellulitidis</name>
    <dbReference type="NCBI Taxonomy" id="1768011"/>
    <lineage>
        <taxon>Bacteria</taxon>
        <taxon>Pseudomonadati</taxon>
        <taxon>Bacteroidota</taxon>
        <taxon>Sphingobacteriia</taxon>
        <taxon>Sphingobacteriales</taxon>
        <taxon>Sphingobacteriaceae</taxon>
        <taxon>Sphingobacterium</taxon>
    </lineage>
</organism>
<feature type="domain" description="Glycoamylase-like" evidence="1">
    <location>
        <begin position="620"/>
        <end position="703"/>
    </location>
</feature>
<dbReference type="InterPro" id="IPR019282">
    <property type="entry name" value="Glycoamylase-like_cons_dom"/>
</dbReference>
<reference evidence="2" key="1">
    <citation type="journal article" date="2014" name="Int. J. Syst. Evol. Microbiol.">
        <title>Complete genome sequence of Corynebacterium casei LMG S-19264T (=DSM 44701T), isolated from a smear-ripened cheese.</title>
        <authorList>
            <consortium name="US DOE Joint Genome Institute (JGI-PGF)"/>
            <person name="Walter F."/>
            <person name="Albersmeier A."/>
            <person name="Kalinowski J."/>
            <person name="Ruckert C."/>
        </authorList>
    </citation>
    <scope>NUCLEOTIDE SEQUENCE</scope>
    <source>
        <strain evidence="2">CGMCC 1.15966</strain>
    </source>
</reference>
<dbReference type="Gene3D" id="1.50.10.140">
    <property type="match status" value="1"/>
</dbReference>